<evidence type="ECO:0000313" key="1">
    <source>
        <dbReference type="EMBL" id="MBC9712033.1"/>
    </source>
</evidence>
<dbReference type="Gene3D" id="3.30.428.10">
    <property type="entry name" value="HIT-like"/>
    <property type="match status" value="1"/>
</dbReference>
<protein>
    <recommendedName>
        <fullName evidence="3">HIT domain-containing protein</fullName>
    </recommendedName>
</protein>
<gene>
    <name evidence="1" type="ORF">H9Y04_05545</name>
</gene>
<dbReference type="InterPro" id="IPR036265">
    <property type="entry name" value="HIT-like_sf"/>
</dbReference>
<accession>A0ABR7SCE7</accession>
<sequence length="200" mass="22165">MNLQPSAYVRNLPIGKQIPLPAEGIPMGEIFPFEGDLRVKVLEEPVLPEPARHGEAGAHECGTCRKSDEEFLWTDEHWRLTGFAEPESLPAMVLLQPRGHYDLHDLPAERAAELGGMLQRAERAVKSVEGISRVHVNKWGDGWAHLHMFLIGRPEGMMQLRGSCLTLWGDVLPKVEAGVWAETNRRIARAMAEGGGTAHV</sequence>
<comment type="caution">
    <text evidence="1">The sequence shown here is derived from an EMBL/GenBank/DDBJ whole genome shotgun (WGS) entry which is preliminary data.</text>
</comment>
<dbReference type="Proteomes" id="UP000642284">
    <property type="component" value="Unassembled WGS sequence"/>
</dbReference>
<reference evidence="1 2" key="1">
    <citation type="submission" date="2020-08" db="EMBL/GenBank/DDBJ databases">
        <title>Genemic of Streptomyces polyaspartic.</title>
        <authorList>
            <person name="Liu W."/>
        </authorList>
    </citation>
    <scope>NUCLEOTIDE SEQUENCE [LARGE SCALE GENOMIC DNA]</scope>
    <source>
        <strain evidence="1 2">TRM66268-LWL</strain>
    </source>
</reference>
<proteinExistence type="predicted"/>
<organism evidence="1 2">
    <name type="scientific">Streptomyces polyasparticus</name>
    <dbReference type="NCBI Taxonomy" id="2767826"/>
    <lineage>
        <taxon>Bacteria</taxon>
        <taxon>Bacillati</taxon>
        <taxon>Actinomycetota</taxon>
        <taxon>Actinomycetes</taxon>
        <taxon>Kitasatosporales</taxon>
        <taxon>Streptomycetaceae</taxon>
        <taxon>Streptomyces</taxon>
    </lineage>
</organism>
<evidence type="ECO:0000313" key="2">
    <source>
        <dbReference type="Proteomes" id="UP000642284"/>
    </source>
</evidence>
<dbReference type="SUPFAM" id="SSF54197">
    <property type="entry name" value="HIT-like"/>
    <property type="match status" value="1"/>
</dbReference>
<evidence type="ECO:0008006" key="3">
    <source>
        <dbReference type="Google" id="ProtNLM"/>
    </source>
</evidence>
<name>A0ABR7SCE7_9ACTN</name>
<dbReference type="EMBL" id="JACTVJ010000004">
    <property type="protein sequence ID" value="MBC9712033.1"/>
    <property type="molecule type" value="Genomic_DNA"/>
</dbReference>
<keyword evidence="2" id="KW-1185">Reference proteome</keyword>
<dbReference type="RefSeq" id="WP_187812527.1">
    <property type="nucleotide sequence ID" value="NZ_JACTVJ010000004.1"/>
</dbReference>